<evidence type="ECO:0000313" key="1">
    <source>
        <dbReference type="EMBL" id="RNA29542.1"/>
    </source>
</evidence>
<name>A0A3M7S1C5_BRAPC</name>
<comment type="caution">
    <text evidence="1">The sequence shown here is derived from an EMBL/GenBank/DDBJ whole genome shotgun (WGS) entry which is preliminary data.</text>
</comment>
<dbReference type="Proteomes" id="UP000276133">
    <property type="component" value="Unassembled WGS sequence"/>
</dbReference>
<protein>
    <submittedName>
        <fullName evidence="1">Uncharacterized protein</fullName>
    </submittedName>
</protein>
<dbReference type="AlphaFoldDB" id="A0A3M7S1C5"/>
<sequence length="131" mass="15373">MVLLTLELIIRNYYLHGFILSAQSFLKITIKCVLLNRRTSSQLIKKLSSSLHLHYILWKIADPNAFCEKLAFYEDLDNTIDKFLLSQHLILFENVRLFVKTKDLKHPNKANKLTDYKAKNSSEEFILTMII</sequence>
<organism evidence="1 2">
    <name type="scientific">Brachionus plicatilis</name>
    <name type="common">Marine rotifer</name>
    <name type="synonym">Brachionus muelleri</name>
    <dbReference type="NCBI Taxonomy" id="10195"/>
    <lineage>
        <taxon>Eukaryota</taxon>
        <taxon>Metazoa</taxon>
        <taxon>Spiralia</taxon>
        <taxon>Gnathifera</taxon>
        <taxon>Rotifera</taxon>
        <taxon>Eurotatoria</taxon>
        <taxon>Monogononta</taxon>
        <taxon>Pseudotrocha</taxon>
        <taxon>Ploima</taxon>
        <taxon>Brachionidae</taxon>
        <taxon>Brachionus</taxon>
    </lineage>
</organism>
<accession>A0A3M7S1C5</accession>
<evidence type="ECO:0000313" key="2">
    <source>
        <dbReference type="Proteomes" id="UP000276133"/>
    </source>
</evidence>
<gene>
    <name evidence="1" type="ORF">BpHYR1_002503</name>
</gene>
<dbReference type="EMBL" id="REGN01002203">
    <property type="protein sequence ID" value="RNA29542.1"/>
    <property type="molecule type" value="Genomic_DNA"/>
</dbReference>
<keyword evidence="2" id="KW-1185">Reference proteome</keyword>
<proteinExistence type="predicted"/>
<reference evidence="1 2" key="1">
    <citation type="journal article" date="2018" name="Sci. Rep.">
        <title>Genomic signatures of local adaptation to the degree of environmental predictability in rotifers.</title>
        <authorList>
            <person name="Franch-Gras L."/>
            <person name="Hahn C."/>
            <person name="Garcia-Roger E.M."/>
            <person name="Carmona M.J."/>
            <person name="Serra M."/>
            <person name="Gomez A."/>
        </authorList>
    </citation>
    <scope>NUCLEOTIDE SEQUENCE [LARGE SCALE GENOMIC DNA]</scope>
    <source>
        <strain evidence="1">HYR1</strain>
    </source>
</reference>